<dbReference type="InterPro" id="IPR036249">
    <property type="entry name" value="Thioredoxin-like_sf"/>
</dbReference>
<dbReference type="EMBL" id="JAAGVY010000011">
    <property type="protein sequence ID" value="NEN23495.1"/>
    <property type="molecule type" value="Genomic_DNA"/>
</dbReference>
<evidence type="ECO:0000313" key="7">
    <source>
        <dbReference type="Proteomes" id="UP000486602"/>
    </source>
</evidence>
<protein>
    <submittedName>
        <fullName evidence="6">TlpA family protein disulfide reductase</fullName>
    </submittedName>
</protein>
<proteinExistence type="predicted"/>
<dbReference type="InterPro" id="IPR013766">
    <property type="entry name" value="Thioredoxin_domain"/>
</dbReference>
<dbReference type="InterPro" id="IPR000866">
    <property type="entry name" value="AhpC/TSA"/>
</dbReference>
<organism evidence="6 7">
    <name type="scientific">Cryomorpha ignava</name>
    <dbReference type="NCBI Taxonomy" id="101383"/>
    <lineage>
        <taxon>Bacteria</taxon>
        <taxon>Pseudomonadati</taxon>
        <taxon>Bacteroidota</taxon>
        <taxon>Flavobacteriia</taxon>
        <taxon>Flavobacteriales</taxon>
        <taxon>Cryomorphaceae</taxon>
        <taxon>Cryomorpha</taxon>
    </lineage>
</organism>
<dbReference type="InterPro" id="IPR050553">
    <property type="entry name" value="Thioredoxin_ResA/DsbE_sf"/>
</dbReference>
<dbReference type="GO" id="GO:0017004">
    <property type="term" value="P:cytochrome complex assembly"/>
    <property type="evidence" value="ECO:0007669"/>
    <property type="project" value="UniProtKB-KW"/>
</dbReference>
<keyword evidence="4" id="KW-0676">Redox-active center</keyword>
<feature type="domain" description="Thioredoxin" evidence="5">
    <location>
        <begin position="100"/>
        <end position="239"/>
    </location>
</feature>
<dbReference type="CDD" id="cd02966">
    <property type="entry name" value="TlpA_like_family"/>
    <property type="match status" value="1"/>
</dbReference>
<sequence>MKALQEAAKNEQNAERIELSAAYNEMRKEYKDYLTGTIDSDSTSVANFSVLQRLNADQDWEYFLKVRNGLNSRLKGNPFYDQLANNIAQLENKKKAESAFGPGAVAPDIVLPSPEGKEIALSSLRGNYVLIDFWASWCKPCRIENPNVVKMYNKYSDDNFEIFGVSLDKDRAKWIEAIAADKLTWPQVSDLGFWNSAAAQLYNVRSIPYTVLLDPEGKIIATKLRGQALEAKMESIFGH</sequence>
<evidence type="ECO:0000313" key="6">
    <source>
        <dbReference type="EMBL" id="NEN23495.1"/>
    </source>
</evidence>
<dbReference type="PROSITE" id="PS51352">
    <property type="entry name" value="THIOREDOXIN_2"/>
    <property type="match status" value="1"/>
</dbReference>
<dbReference type="AlphaFoldDB" id="A0A7K3WS12"/>
<keyword evidence="3" id="KW-1015">Disulfide bond</keyword>
<dbReference type="GO" id="GO:0016209">
    <property type="term" value="F:antioxidant activity"/>
    <property type="evidence" value="ECO:0007669"/>
    <property type="project" value="InterPro"/>
</dbReference>
<comment type="caution">
    <text evidence="6">The sequence shown here is derived from an EMBL/GenBank/DDBJ whole genome shotgun (WGS) entry which is preliminary data.</text>
</comment>
<keyword evidence="7" id="KW-1185">Reference proteome</keyword>
<evidence type="ECO:0000256" key="3">
    <source>
        <dbReference type="ARBA" id="ARBA00023157"/>
    </source>
</evidence>
<comment type="subcellular location">
    <subcellularLocation>
        <location evidence="1">Cell envelope</location>
    </subcellularLocation>
</comment>
<dbReference type="PANTHER" id="PTHR42852">
    <property type="entry name" value="THIOL:DISULFIDE INTERCHANGE PROTEIN DSBE"/>
    <property type="match status" value="1"/>
</dbReference>
<evidence type="ECO:0000256" key="4">
    <source>
        <dbReference type="ARBA" id="ARBA00023284"/>
    </source>
</evidence>
<dbReference type="Gene3D" id="3.40.30.10">
    <property type="entry name" value="Glutaredoxin"/>
    <property type="match status" value="1"/>
</dbReference>
<dbReference type="GO" id="GO:0016491">
    <property type="term" value="F:oxidoreductase activity"/>
    <property type="evidence" value="ECO:0007669"/>
    <property type="project" value="InterPro"/>
</dbReference>
<name>A0A7K3WS12_9FLAO</name>
<evidence type="ECO:0000256" key="1">
    <source>
        <dbReference type="ARBA" id="ARBA00004196"/>
    </source>
</evidence>
<dbReference type="PANTHER" id="PTHR42852:SF6">
    <property type="entry name" value="THIOL:DISULFIDE INTERCHANGE PROTEIN DSBE"/>
    <property type="match status" value="1"/>
</dbReference>
<dbReference type="Pfam" id="PF00578">
    <property type="entry name" value="AhpC-TSA"/>
    <property type="match status" value="1"/>
</dbReference>
<evidence type="ECO:0000256" key="2">
    <source>
        <dbReference type="ARBA" id="ARBA00022748"/>
    </source>
</evidence>
<dbReference type="SUPFAM" id="SSF52833">
    <property type="entry name" value="Thioredoxin-like"/>
    <property type="match status" value="1"/>
</dbReference>
<dbReference type="GO" id="GO:0030313">
    <property type="term" value="C:cell envelope"/>
    <property type="evidence" value="ECO:0007669"/>
    <property type="project" value="UniProtKB-SubCell"/>
</dbReference>
<evidence type="ECO:0000259" key="5">
    <source>
        <dbReference type="PROSITE" id="PS51352"/>
    </source>
</evidence>
<accession>A0A7K3WS12</accession>
<reference evidence="6 7" key="1">
    <citation type="submission" date="2020-02" db="EMBL/GenBank/DDBJ databases">
        <title>Out from the shadows clarifying the taxonomy of the family Cryomorphaceae and related taxa by utilizing the GTDB taxonomic framework.</title>
        <authorList>
            <person name="Bowman J.P."/>
        </authorList>
    </citation>
    <scope>NUCLEOTIDE SEQUENCE [LARGE SCALE GENOMIC DNA]</scope>
    <source>
        <strain evidence="6 7">QSSC 1-22</strain>
    </source>
</reference>
<gene>
    <name evidence="6" type="ORF">G3O08_08270</name>
</gene>
<keyword evidence="2" id="KW-0201">Cytochrome c-type biogenesis</keyword>
<dbReference type="Proteomes" id="UP000486602">
    <property type="component" value="Unassembled WGS sequence"/>
</dbReference>